<gene>
    <name evidence="1" type="ORF">H8S01_07890</name>
</gene>
<dbReference type="RefSeq" id="WP_186836839.1">
    <property type="nucleotide sequence ID" value="NZ_JACOPD010000005.1"/>
</dbReference>
<evidence type="ECO:0000313" key="2">
    <source>
        <dbReference type="Proteomes" id="UP000628463"/>
    </source>
</evidence>
<proteinExistence type="predicted"/>
<accession>A0ABR7G0A3</accession>
<dbReference type="EMBL" id="JACOPD010000005">
    <property type="protein sequence ID" value="MBC5680877.1"/>
    <property type="molecule type" value="Genomic_DNA"/>
</dbReference>
<sequence length="290" mass="32334">MGKIYYNGVDYSTPTSSGVAGVKGAAESVYRTGNINITPADIGLGNINNTADKDKSVKYANNAGYANYVNNADDVNGHEIEIGYNNPVTDYTMINFFAAFTSDDDEIIIRPVDDALVREYFSMVTTQEVINGVLTFGNNDDYGLRAYADNYGRIGDSSKQFYEVYANKIYENKTLLSDKYAPKAVELYNSTNTAYNANITLSQNVSNFKTIEIFFVDNDGDDNSIRIRAAAEKFKMNSHAYVSGTWYDKFTYYAVSGTKLNFSSSYQKNQGGVVESGNYHKIYRVVGYKY</sequence>
<dbReference type="Proteomes" id="UP000628463">
    <property type="component" value="Unassembled WGS sequence"/>
</dbReference>
<evidence type="ECO:0000313" key="1">
    <source>
        <dbReference type="EMBL" id="MBC5680877.1"/>
    </source>
</evidence>
<comment type="caution">
    <text evidence="1">The sequence shown here is derived from an EMBL/GenBank/DDBJ whole genome shotgun (WGS) entry which is preliminary data.</text>
</comment>
<protein>
    <submittedName>
        <fullName evidence="1">Uncharacterized protein</fullName>
    </submittedName>
</protein>
<name>A0ABR7G0A3_9FIRM</name>
<reference evidence="1 2" key="1">
    <citation type="submission" date="2020-08" db="EMBL/GenBank/DDBJ databases">
        <title>Genome public.</title>
        <authorList>
            <person name="Liu C."/>
            <person name="Sun Q."/>
        </authorList>
    </citation>
    <scope>NUCLEOTIDE SEQUENCE [LARGE SCALE GENOMIC DNA]</scope>
    <source>
        <strain evidence="1 2">NSJ-43</strain>
    </source>
</reference>
<organism evidence="1 2">
    <name type="scientific">Lachnospira hominis</name>
    <name type="common">ex Liu et al. 2021</name>
    <dbReference type="NCBI Taxonomy" id="2763051"/>
    <lineage>
        <taxon>Bacteria</taxon>
        <taxon>Bacillati</taxon>
        <taxon>Bacillota</taxon>
        <taxon>Clostridia</taxon>
        <taxon>Lachnospirales</taxon>
        <taxon>Lachnospiraceae</taxon>
        <taxon>Lachnospira</taxon>
    </lineage>
</organism>
<keyword evidence="2" id="KW-1185">Reference proteome</keyword>